<keyword evidence="11" id="KW-1185">Reference proteome</keyword>
<dbReference type="PROSITE" id="PS50112">
    <property type="entry name" value="PAS"/>
    <property type="match status" value="4"/>
</dbReference>
<dbReference type="EMBL" id="REFZ01000013">
    <property type="protein sequence ID" value="RQG98662.1"/>
    <property type="molecule type" value="Genomic_DNA"/>
</dbReference>
<keyword evidence="3" id="KW-0597">Phosphoprotein</keyword>
<dbReference type="InterPro" id="IPR000700">
    <property type="entry name" value="PAS-assoc_C"/>
</dbReference>
<dbReference type="EC" id="2.7.13.3" evidence="2"/>
<dbReference type="Pfam" id="PF02518">
    <property type="entry name" value="HATPase_c"/>
    <property type="match status" value="1"/>
</dbReference>
<evidence type="ECO:0000313" key="10">
    <source>
        <dbReference type="EMBL" id="RQG98662.1"/>
    </source>
</evidence>
<dbReference type="PANTHER" id="PTHR43304">
    <property type="entry name" value="PHYTOCHROME-LIKE PROTEIN CPH1"/>
    <property type="match status" value="1"/>
</dbReference>
<dbReference type="Pfam" id="PF08448">
    <property type="entry name" value="PAS_4"/>
    <property type="match status" value="1"/>
</dbReference>
<evidence type="ECO:0000256" key="6">
    <source>
        <dbReference type="SAM" id="Coils"/>
    </source>
</evidence>
<dbReference type="PROSITE" id="PS50113">
    <property type="entry name" value="PAC"/>
    <property type="match status" value="2"/>
</dbReference>
<comment type="catalytic activity">
    <reaction evidence="1">
        <text>ATP + protein L-histidine = ADP + protein N-phospho-L-histidine.</text>
        <dbReference type="EC" id="2.7.13.3"/>
    </reaction>
</comment>
<evidence type="ECO:0000256" key="5">
    <source>
        <dbReference type="ARBA" id="ARBA00022777"/>
    </source>
</evidence>
<dbReference type="Gene3D" id="1.10.287.130">
    <property type="match status" value="1"/>
</dbReference>
<evidence type="ECO:0000256" key="1">
    <source>
        <dbReference type="ARBA" id="ARBA00000085"/>
    </source>
</evidence>
<evidence type="ECO:0000313" key="11">
    <source>
        <dbReference type="Proteomes" id="UP000281431"/>
    </source>
</evidence>
<organism evidence="10 11">
    <name type="scientific">Natrarchaeobius chitinivorans</name>
    <dbReference type="NCBI Taxonomy" id="1679083"/>
    <lineage>
        <taxon>Archaea</taxon>
        <taxon>Methanobacteriati</taxon>
        <taxon>Methanobacteriota</taxon>
        <taxon>Stenosarchaea group</taxon>
        <taxon>Halobacteria</taxon>
        <taxon>Halobacteriales</taxon>
        <taxon>Natrialbaceae</taxon>
        <taxon>Natrarchaeobius</taxon>
    </lineage>
</organism>
<dbReference type="CDD" id="cd00130">
    <property type="entry name" value="PAS"/>
    <property type="match status" value="4"/>
</dbReference>
<dbReference type="InterPro" id="IPR000014">
    <property type="entry name" value="PAS"/>
</dbReference>
<dbReference type="SUPFAM" id="SSF55874">
    <property type="entry name" value="ATPase domain of HSP90 chaperone/DNA topoisomerase II/histidine kinase"/>
    <property type="match status" value="1"/>
</dbReference>
<dbReference type="InterPro" id="IPR036097">
    <property type="entry name" value="HisK_dim/P_sf"/>
</dbReference>
<evidence type="ECO:0000259" key="7">
    <source>
        <dbReference type="PROSITE" id="PS50109"/>
    </source>
</evidence>
<dbReference type="PANTHER" id="PTHR43304:SF1">
    <property type="entry name" value="PAC DOMAIN-CONTAINING PROTEIN"/>
    <property type="match status" value="1"/>
</dbReference>
<feature type="domain" description="Histidine kinase" evidence="7">
    <location>
        <begin position="680"/>
        <end position="893"/>
    </location>
</feature>
<feature type="domain" description="PAS" evidence="8">
    <location>
        <begin position="409"/>
        <end position="451"/>
    </location>
</feature>
<sequence length="894" mass="100385">MADRARTADGERGPDVDGDVARRCYRAVSESVDDGVFRLDADGRVVDVNDAFLERTGYDRDALVGGPLSTFVDDRGVDRFEREVVARREDDADGTIGLSIETADSDRLHLEIRTTVLTTDGEFRGTLNVVQSAREPAADRGDVPSLWETTESITSVIDEADVGVFVLDESFDVVWIDETAETFFGIDGSEVVGRSKRAVIDETIRDRVADPDAFAETVLATYDDNTYVERFECRITAGQSRRERWLEHRSKPIESGRYAGGRVELYYDVTDRKESERARRASERRFRSLVDAVEEYAIFMLDADGTVVSWNEGAERIKGYEPEEVIGEHVSLFYTSEDRDAGVPERNLTKARETGAVEDEGWRVRADGSTFWANATITAIREDGELQGYAKVTRDMTDRREREQKLQRERDLIERILQTSPVGIAVVNRDGSTSRANERMAELLDVSPEDVSEYGAGQRDMFDEAGDLLSIDQRPAGRVFESGEPLHDQEILIDPPGGQQRWLSINATPIADDEGTPEQVVVTATDITDLKELAERRKRELEEREKELAIVRLATNLLEPGDQPVDELLQELVEQLPRSFQYPSSTVARVSIGEHEATSDEYEPLDRSLTALTRTANGTLIAIDVGCLESAPTPDSDPFLPEEQELIDTLATLVKFHFERQEYVEELRAETRRLEQFAYAASHDLQEPLRMISSYLQLLERRYGDRLDDDGREFLGFAIDGAERMRSMIDGLLAYSRVETRGDPFETVDLDDVLDDVRADLEVRIVESNAEITADSLPRVEGDASQLRQVFQNLLDNAIEYSGDEPPRIHVSADGRDDEWVISVRDEGIGIDPDDAERIFDVFERLHTHDEHPGTGIGLALCERIVERHGGEIWIDAEPGEGTTVSFTLPAADE</sequence>
<dbReference type="CDD" id="cd00082">
    <property type="entry name" value="HisKA"/>
    <property type="match status" value="1"/>
</dbReference>
<protein>
    <recommendedName>
        <fullName evidence="2">histidine kinase</fullName>
        <ecNumber evidence="2">2.7.13.3</ecNumber>
    </recommendedName>
</protein>
<feature type="domain" description="PAS" evidence="8">
    <location>
        <begin position="149"/>
        <end position="195"/>
    </location>
</feature>
<dbReference type="InterPro" id="IPR005467">
    <property type="entry name" value="His_kinase_dom"/>
</dbReference>
<dbReference type="PROSITE" id="PS50109">
    <property type="entry name" value="HIS_KIN"/>
    <property type="match status" value="1"/>
</dbReference>
<evidence type="ECO:0000259" key="9">
    <source>
        <dbReference type="PROSITE" id="PS50113"/>
    </source>
</evidence>
<dbReference type="InterPro" id="IPR052162">
    <property type="entry name" value="Sensor_kinase/Photoreceptor"/>
</dbReference>
<accession>A0A3N6NHS1</accession>
<dbReference type="SMART" id="SM00388">
    <property type="entry name" value="HisKA"/>
    <property type="match status" value="1"/>
</dbReference>
<dbReference type="FunFam" id="3.30.565.10:FF:000006">
    <property type="entry name" value="Sensor histidine kinase WalK"/>
    <property type="match status" value="1"/>
</dbReference>
<dbReference type="InterPro" id="IPR003594">
    <property type="entry name" value="HATPase_dom"/>
</dbReference>
<feature type="coiled-coil region" evidence="6">
    <location>
        <begin position="524"/>
        <end position="551"/>
    </location>
</feature>
<dbReference type="SMART" id="SM00086">
    <property type="entry name" value="PAC"/>
    <property type="match status" value="2"/>
</dbReference>
<dbReference type="OrthoDB" id="106630at2157"/>
<dbReference type="Pfam" id="PF00989">
    <property type="entry name" value="PAS"/>
    <property type="match status" value="1"/>
</dbReference>
<feature type="domain" description="PAC" evidence="9">
    <location>
        <begin position="357"/>
        <end position="408"/>
    </location>
</feature>
<dbReference type="Gene3D" id="3.30.565.10">
    <property type="entry name" value="Histidine kinase-like ATPase, C-terminal domain"/>
    <property type="match status" value="1"/>
</dbReference>
<evidence type="ECO:0000259" key="8">
    <source>
        <dbReference type="PROSITE" id="PS50112"/>
    </source>
</evidence>
<dbReference type="InterPro" id="IPR001610">
    <property type="entry name" value="PAC"/>
</dbReference>
<dbReference type="Proteomes" id="UP000281431">
    <property type="component" value="Unassembled WGS sequence"/>
</dbReference>
<dbReference type="InterPro" id="IPR004358">
    <property type="entry name" value="Sig_transdc_His_kin-like_C"/>
</dbReference>
<dbReference type="NCBIfam" id="TIGR00229">
    <property type="entry name" value="sensory_box"/>
    <property type="match status" value="3"/>
</dbReference>
<name>A0A3N6NHS1_NATCH</name>
<comment type="caution">
    <text evidence="10">The sequence shown here is derived from an EMBL/GenBank/DDBJ whole genome shotgun (WGS) entry which is preliminary data.</text>
</comment>
<dbReference type="InterPro" id="IPR035965">
    <property type="entry name" value="PAS-like_dom_sf"/>
</dbReference>
<dbReference type="SUPFAM" id="SSF55785">
    <property type="entry name" value="PYP-like sensor domain (PAS domain)"/>
    <property type="match status" value="4"/>
</dbReference>
<proteinExistence type="predicted"/>
<dbReference type="InterPro" id="IPR013656">
    <property type="entry name" value="PAS_4"/>
</dbReference>
<keyword evidence="5" id="KW-0418">Kinase</keyword>
<dbReference type="InterPro" id="IPR013767">
    <property type="entry name" value="PAS_fold"/>
</dbReference>
<keyword evidence="6" id="KW-0175">Coiled coil</keyword>
<evidence type="ECO:0000256" key="4">
    <source>
        <dbReference type="ARBA" id="ARBA00022679"/>
    </source>
</evidence>
<feature type="domain" description="PAS" evidence="8">
    <location>
        <begin position="282"/>
        <end position="340"/>
    </location>
</feature>
<keyword evidence="4" id="KW-0808">Transferase</keyword>
<dbReference type="SMART" id="SM00091">
    <property type="entry name" value="PAS"/>
    <property type="match status" value="4"/>
</dbReference>
<feature type="domain" description="PAS" evidence="8">
    <location>
        <begin position="21"/>
        <end position="65"/>
    </location>
</feature>
<reference evidence="10 11" key="1">
    <citation type="submission" date="2018-10" db="EMBL/GenBank/DDBJ databases">
        <title>Natrarchaeobius chitinivorans gen. nov., sp. nov., and Natrarchaeobius haloalkaliphilus sp. nov., alkaliphilic, chitin-utilizing haloarchaea from hypersaline alkaline lakes.</title>
        <authorList>
            <person name="Sorokin D.Y."/>
            <person name="Elcheninov A.G."/>
            <person name="Kostrikina N.A."/>
            <person name="Bale N.J."/>
            <person name="Sinninghe Damste J.S."/>
            <person name="Khijniak T.V."/>
            <person name="Kublanov I.V."/>
            <person name="Toshchakov S.V."/>
        </authorList>
    </citation>
    <scope>NUCLEOTIDE SEQUENCE [LARGE SCALE GENOMIC DNA]</scope>
    <source>
        <strain evidence="10 11">AArcht7</strain>
    </source>
</reference>
<dbReference type="InterPro" id="IPR003661">
    <property type="entry name" value="HisK_dim/P_dom"/>
</dbReference>
<dbReference type="Pfam" id="PF13426">
    <property type="entry name" value="PAS_9"/>
    <property type="match status" value="2"/>
</dbReference>
<evidence type="ECO:0000256" key="2">
    <source>
        <dbReference type="ARBA" id="ARBA00012438"/>
    </source>
</evidence>
<gene>
    <name evidence="10" type="ORF">EA472_16870</name>
</gene>
<dbReference type="GO" id="GO:0000155">
    <property type="term" value="F:phosphorelay sensor kinase activity"/>
    <property type="evidence" value="ECO:0007669"/>
    <property type="project" value="InterPro"/>
</dbReference>
<dbReference type="Gene3D" id="3.30.450.20">
    <property type="entry name" value="PAS domain"/>
    <property type="match status" value="4"/>
</dbReference>
<dbReference type="SMART" id="SM00387">
    <property type="entry name" value="HATPase_c"/>
    <property type="match status" value="1"/>
</dbReference>
<dbReference type="SUPFAM" id="SSF47384">
    <property type="entry name" value="Homodimeric domain of signal transducing histidine kinase"/>
    <property type="match status" value="1"/>
</dbReference>
<feature type="domain" description="PAC" evidence="9">
    <location>
        <begin position="487"/>
        <end position="539"/>
    </location>
</feature>
<dbReference type="InterPro" id="IPR036890">
    <property type="entry name" value="HATPase_C_sf"/>
</dbReference>
<dbReference type="PRINTS" id="PR00344">
    <property type="entry name" value="BCTRLSENSOR"/>
</dbReference>
<dbReference type="AlphaFoldDB" id="A0A3N6NHS1"/>
<evidence type="ECO:0000256" key="3">
    <source>
        <dbReference type="ARBA" id="ARBA00022553"/>
    </source>
</evidence>
<dbReference type="GO" id="GO:0006355">
    <property type="term" value="P:regulation of DNA-templated transcription"/>
    <property type="evidence" value="ECO:0007669"/>
    <property type="project" value="InterPro"/>
</dbReference>
<dbReference type="Pfam" id="PF00512">
    <property type="entry name" value="HisKA"/>
    <property type="match status" value="1"/>
</dbReference>